<name>A0AAQ3TCT7_PASNO</name>
<evidence type="ECO:0000313" key="2">
    <source>
        <dbReference type="Proteomes" id="UP001341281"/>
    </source>
</evidence>
<sequence length="242" mass="26275">MGGVLVALWRQESGWGPRRRLAYTVCVGRCVLPRALPGGTGPHKIQGIGADFTPRVLDVDLIGETLQVSSNEAIETAKALALKEGLLVGISFGAAADAAVRLVKRPENAGKLFVHSSKGVGVHSSYLPNNPGGEMPLALLPVSDRILLQSSEKLKEDEYTAACALTKVKPLVWFNRKNKPCRSHHASKGRMATLWTGLLPPVPWNGRISRIHGLPLHCSEQMRLDSRHASKSCKDSQLRISR</sequence>
<evidence type="ECO:0000313" key="1">
    <source>
        <dbReference type="EMBL" id="WVZ69347.1"/>
    </source>
</evidence>
<reference evidence="1 2" key="1">
    <citation type="submission" date="2024-02" db="EMBL/GenBank/DDBJ databases">
        <title>High-quality chromosome-scale genome assembly of Pensacola bahiagrass (Paspalum notatum Flugge var. saurae).</title>
        <authorList>
            <person name="Vega J.M."/>
            <person name="Podio M."/>
            <person name="Orjuela J."/>
            <person name="Siena L.A."/>
            <person name="Pessino S.C."/>
            <person name="Combes M.C."/>
            <person name="Mariac C."/>
            <person name="Albertini E."/>
            <person name="Pupilli F."/>
            <person name="Ortiz J.P.A."/>
            <person name="Leblanc O."/>
        </authorList>
    </citation>
    <scope>NUCLEOTIDE SEQUENCE [LARGE SCALE GENOMIC DNA]</scope>
    <source>
        <strain evidence="1">R1</strain>
        <tissue evidence="1">Leaf</tissue>
    </source>
</reference>
<dbReference type="Gene3D" id="3.40.50.1100">
    <property type="match status" value="1"/>
</dbReference>
<dbReference type="InterPro" id="IPR036052">
    <property type="entry name" value="TrpB-like_PALP_sf"/>
</dbReference>
<keyword evidence="2" id="KW-1185">Reference proteome</keyword>
<protein>
    <submittedName>
        <fullName evidence="1">Uncharacterized protein</fullName>
    </submittedName>
</protein>
<dbReference type="AlphaFoldDB" id="A0AAQ3TCT7"/>
<dbReference type="EMBL" id="CP144748">
    <property type="protein sequence ID" value="WVZ69347.1"/>
    <property type="molecule type" value="Genomic_DNA"/>
</dbReference>
<accession>A0AAQ3TCT7</accession>
<dbReference type="Proteomes" id="UP001341281">
    <property type="component" value="Chromosome 04"/>
</dbReference>
<proteinExistence type="predicted"/>
<gene>
    <name evidence="1" type="ORF">U9M48_018146</name>
</gene>
<dbReference type="SUPFAM" id="SSF53686">
    <property type="entry name" value="Tryptophan synthase beta subunit-like PLP-dependent enzymes"/>
    <property type="match status" value="1"/>
</dbReference>
<organism evidence="1 2">
    <name type="scientific">Paspalum notatum var. saurae</name>
    <dbReference type="NCBI Taxonomy" id="547442"/>
    <lineage>
        <taxon>Eukaryota</taxon>
        <taxon>Viridiplantae</taxon>
        <taxon>Streptophyta</taxon>
        <taxon>Embryophyta</taxon>
        <taxon>Tracheophyta</taxon>
        <taxon>Spermatophyta</taxon>
        <taxon>Magnoliopsida</taxon>
        <taxon>Liliopsida</taxon>
        <taxon>Poales</taxon>
        <taxon>Poaceae</taxon>
        <taxon>PACMAD clade</taxon>
        <taxon>Panicoideae</taxon>
        <taxon>Andropogonodae</taxon>
        <taxon>Paspaleae</taxon>
        <taxon>Paspalinae</taxon>
        <taxon>Paspalum</taxon>
    </lineage>
</organism>
<feature type="non-terminal residue" evidence="1">
    <location>
        <position position="1"/>
    </location>
</feature>
<dbReference type="InterPro" id="IPR050214">
    <property type="entry name" value="Cys_Synth/Cystath_Beta-Synth"/>
</dbReference>
<dbReference type="PANTHER" id="PTHR10314">
    <property type="entry name" value="CYSTATHIONINE BETA-SYNTHASE"/>
    <property type="match status" value="1"/>
</dbReference>